<feature type="compositionally biased region" description="Acidic residues" evidence="1">
    <location>
        <begin position="162"/>
        <end position="178"/>
    </location>
</feature>
<evidence type="ECO:0000313" key="2">
    <source>
        <dbReference type="EMBL" id="CAB9516683.1"/>
    </source>
</evidence>
<feature type="compositionally biased region" description="Basic residues" evidence="1">
    <location>
        <begin position="94"/>
        <end position="104"/>
    </location>
</feature>
<feature type="compositionally biased region" description="Low complexity" evidence="1">
    <location>
        <begin position="135"/>
        <end position="144"/>
    </location>
</feature>
<name>A0A9N8HIP7_9STRA</name>
<comment type="caution">
    <text evidence="2">The sequence shown here is derived from an EMBL/GenBank/DDBJ whole genome shotgun (WGS) entry which is preliminary data.</text>
</comment>
<gene>
    <name evidence="2" type="ORF">SEMRO_800_G204250.1</name>
</gene>
<proteinExistence type="predicted"/>
<protein>
    <submittedName>
        <fullName evidence="2">Uncharacterized protein</fullName>
    </submittedName>
</protein>
<dbReference type="AlphaFoldDB" id="A0A9N8HIP7"/>
<feature type="compositionally biased region" description="Basic and acidic residues" evidence="1">
    <location>
        <begin position="188"/>
        <end position="198"/>
    </location>
</feature>
<dbReference type="Proteomes" id="UP001153069">
    <property type="component" value="Unassembled WGS sequence"/>
</dbReference>
<dbReference type="EMBL" id="CAICTM010000799">
    <property type="protein sequence ID" value="CAB9516683.1"/>
    <property type="molecule type" value="Genomic_DNA"/>
</dbReference>
<keyword evidence="3" id="KW-1185">Reference proteome</keyword>
<organism evidence="2 3">
    <name type="scientific">Seminavis robusta</name>
    <dbReference type="NCBI Taxonomy" id="568900"/>
    <lineage>
        <taxon>Eukaryota</taxon>
        <taxon>Sar</taxon>
        <taxon>Stramenopiles</taxon>
        <taxon>Ochrophyta</taxon>
        <taxon>Bacillariophyta</taxon>
        <taxon>Bacillariophyceae</taxon>
        <taxon>Bacillariophycidae</taxon>
        <taxon>Naviculales</taxon>
        <taxon>Naviculaceae</taxon>
        <taxon>Seminavis</taxon>
    </lineage>
</organism>
<evidence type="ECO:0000313" key="3">
    <source>
        <dbReference type="Proteomes" id="UP001153069"/>
    </source>
</evidence>
<accession>A0A9N8HIP7</accession>
<feature type="compositionally biased region" description="Acidic residues" evidence="1">
    <location>
        <begin position="109"/>
        <end position="118"/>
    </location>
</feature>
<sequence length="318" mass="35788">MLSGFKYRDQVLGKDVAVKFRVARSAAAAKNYLGTIRRMQVHLDDDGELEILHQVIYQDGDEEWYDLAELDQSGRLAWLNFGEDDDVAVPAKKAAPRKSTKKIKREAPSDGDTDGDEGETAKKRPSKKRAKTLVSTSSSSSQPSAPKVESVATTTTPVIKSEDDDQKTETDGEDDEPVGESTVVSPEKPAEPRQPREPAEDEMDLPKWVLEMHDWMLSVPHGSKNSTVSETNARSVMRQVKKLVRGEGITYKNWEEGIVFYEDEPVNLSHNFEEMLTQAKRFEGLHGKDKGNGWLMQHPITKLDLYKQYRVDQGQPLE</sequence>
<evidence type="ECO:0000256" key="1">
    <source>
        <dbReference type="SAM" id="MobiDB-lite"/>
    </source>
</evidence>
<feature type="region of interest" description="Disordered" evidence="1">
    <location>
        <begin position="90"/>
        <end position="201"/>
    </location>
</feature>
<dbReference type="OrthoDB" id="206433at2759"/>
<reference evidence="2" key="1">
    <citation type="submission" date="2020-06" db="EMBL/GenBank/DDBJ databases">
        <authorList>
            <consortium name="Plant Systems Biology data submission"/>
        </authorList>
    </citation>
    <scope>NUCLEOTIDE SEQUENCE</scope>
    <source>
        <strain evidence="2">D6</strain>
    </source>
</reference>